<accession>U7V5V2</accession>
<sequence>MLQIQSTQPARRAVRVQEALNNIGSWLLDVVRAEPGWNELILDIKPLAEQTFVRVREFRDDQEFIGTIGPLKEDSPVIEEIRKLQQAAYDDVRGTFFTASIVVAAMNWPNPQFSVGASYKRDIEPESWKGEGGLTAVDVREHLRQFPRARKFVPEWAYERLGGRADRKDLEEFTREGKEEHEVPNSYLVHALDVFKNDVREETLINVVRTLVGGDVLVDATGSTVVPQGQLEIGPESQLRYQVIRHDQNTQALSVFSSSEYILGSPGYDKSREGDELILREPAMKILMDFLSNEDLDLIVIDPGSDHECYIERAQVEWVVGAPRNDGAKMALMNDNMQQLLGSLVAPNSMLLVAVDPNDPMSRPFYAPDENGKPKSMLVFTSPIEVAAIDPKITVRAAHALEVLKFAISDGAKSVQINLFNPSTTLSLKQIRELLDITQEQENMQKEAMSEAAVNI</sequence>
<dbReference type="Proteomes" id="UP000017174">
    <property type="component" value="Unassembled WGS sequence"/>
</dbReference>
<dbReference type="AlphaFoldDB" id="U7V5V2"/>
<evidence type="ECO:0000259" key="1">
    <source>
        <dbReference type="Pfam" id="PF07179"/>
    </source>
</evidence>
<dbReference type="RefSeq" id="WP_023133151.1">
    <property type="nucleotide sequence ID" value="NZ_KI518043.1"/>
</dbReference>
<dbReference type="InterPro" id="IPR009839">
    <property type="entry name" value="SseB_N"/>
</dbReference>
<protein>
    <recommendedName>
        <fullName evidence="1">SseB protein N-terminal domain-containing protein</fullName>
    </recommendedName>
</protein>
<reference evidence="2 3" key="1">
    <citation type="submission" date="2013-08" db="EMBL/GenBank/DDBJ databases">
        <authorList>
            <person name="Weinstock G."/>
            <person name="Sodergren E."/>
            <person name="Wylie T."/>
            <person name="Fulton L."/>
            <person name="Fulton R."/>
            <person name="Fronick C."/>
            <person name="O'Laughlin M."/>
            <person name="Godfrey J."/>
            <person name="Miner T."/>
            <person name="Herter B."/>
            <person name="Appelbaum E."/>
            <person name="Cordes M."/>
            <person name="Lek S."/>
            <person name="Wollam A."/>
            <person name="Pepin K.H."/>
            <person name="Palsikar V.B."/>
            <person name="Mitreva M."/>
            <person name="Wilson R.K."/>
        </authorList>
    </citation>
    <scope>NUCLEOTIDE SEQUENCE [LARGE SCALE GENOMIC DNA]</scope>
    <source>
        <strain evidence="2 3">F0184</strain>
    </source>
</reference>
<evidence type="ECO:0000313" key="3">
    <source>
        <dbReference type="Proteomes" id="UP000017174"/>
    </source>
</evidence>
<dbReference type="Pfam" id="PF07179">
    <property type="entry name" value="SseB"/>
    <property type="match status" value="1"/>
</dbReference>
<feature type="domain" description="SseB protein N-terminal" evidence="1">
    <location>
        <begin position="188"/>
        <end position="318"/>
    </location>
</feature>
<dbReference type="EMBL" id="AXZG01000015">
    <property type="protein sequence ID" value="ERT67082.1"/>
    <property type="molecule type" value="Genomic_DNA"/>
</dbReference>
<name>U7V5V2_9MICC</name>
<gene>
    <name evidence="2" type="ORF">HMPREF0742_00489</name>
</gene>
<comment type="caution">
    <text evidence="2">The sequence shown here is derived from an EMBL/GenBank/DDBJ whole genome shotgun (WGS) entry which is preliminary data.</text>
</comment>
<dbReference type="PATRIC" id="fig|888019.4.peg.421"/>
<dbReference type="GeneID" id="93862334"/>
<dbReference type="HOGENOM" id="CLU_616603_0_0_11"/>
<organism evidence="2 3">
    <name type="scientific">Rothia aeria F0184</name>
    <dbReference type="NCBI Taxonomy" id="888019"/>
    <lineage>
        <taxon>Bacteria</taxon>
        <taxon>Bacillati</taxon>
        <taxon>Actinomycetota</taxon>
        <taxon>Actinomycetes</taxon>
        <taxon>Micrococcales</taxon>
        <taxon>Micrococcaceae</taxon>
        <taxon>Rothia</taxon>
    </lineage>
</organism>
<evidence type="ECO:0000313" key="2">
    <source>
        <dbReference type="EMBL" id="ERT67082.1"/>
    </source>
</evidence>
<proteinExistence type="predicted"/>